<dbReference type="AlphaFoldDB" id="A0A4Y7RIW4"/>
<dbReference type="PROSITE" id="PS50112">
    <property type="entry name" value="PAS"/>
    <property type="match status" value="1"/>
</dbReference>
<dbReference type="Pfam" id="PF00989">
    <property type="entry name" value="PAS"/>
    <property type="match status" value="1"/>
</dbReference>
<dbReference type="Gene3D" id="3.30.450.20">
    <property type="entry name" value="PAS domain"/>
    <property type="match status" value="1"/>
</dbReference>
<name>A0A4Y7RIW4_9FIRM</name>
<reference evidence="2 3" key="1">
    <citation type="journal article" date="2018" name="Environ. Microbiol.">
        <title>Novel energy conservation strategies and behaviour of Pelotomaculum schinkii driving syntrophic propionate catabolism.</title>
        <authorList>
            <person name="Hidalgo-Ahumada C.A.P."/>
            <person name="Nobu M.K."/>
            <person name="Narihiro T."/>
            <person name="Tamaki H."/>
            <person name="Liu W.T."/>
            <person name="Kamagata Y."/>
            <person name="Stams A.J.M."/>
            <person name="Imachi H."/>
            <person name="Sousa D.Z."/>
        </authorList>
    </citation>
    <scope>NUCLEOTIDE SEQUENCE [LARGE SCALE GENOMIC DNA]</scope>
    <source>
        <strain evidence="2 3">MGP</strain>
    </source>
</reference>
<dbReference type="NCBIfam" id="TIGR00229">
    <property type="entry name" value="sensory_box"/>
    <property type="match status" value="1"/>
</dbReference>
<evidence type="ECO:0000313" key="2">
    <source>
        <dbReference type="EMBL" id="TEB08958.1"/>
    </source>
</evidence>
<organism evidence="2 3">
    <name type="scientific">Pelotomaculum propionicicum</name>
    <dbReference type="NCBI Taxonomy" id="258475"/>
    <lineage>
        <taxon>Bacteria</taxon>
        <taxon>Bacillati</taxon>
        <taxon>Bacillota</taxon>
        <taxon>Clostridia</taxon>
        <taxon>Eubacteriales</taxon>
        <taxon>Desulfotomaculaceae</taxon>
        <taxon>Pelotomaculum</taxon>
    </lineage>
</organism>
<dbReference type="GO" id="GO:0006355">
    <property type="term" value="P:regulation of DNA-templated transcription"/>
    <property type="evidence" value="ECO:0007669"/>
    <property type="project" value="InterPro"/>
</dbReference>
<feature type="domain" description="PAS" evidence="1">
    <location>
        <begin position="12"/>
        <end position="59"/>
    </location>
</feature>
<dbReference type="SUPFAM" id="SSF55785">
    <property type="entry name" value="PYP-like sensor domain (PAS domain)"/>
    <property type="match status" value="1"/>
</dbReference>
<accession>A0A4Y7RIW4</accession>
<keyword evidence="3" id="KW-1185">Reference proteome</keyword>
<dbReference type="InterPro" id="IPR000014">
    <property type="entry name" value="PAS"/>
</dbReference>
<dbReference type="CDD" id="cd00130">
    <property type="entry name" value="PAS"/>
    <property type="match status" value="1"/>
</dbReference>
<proteinExistence type="predicted"/>
<dbReference type="InterPro" id="IPR035965">
    <property type="entry name" value="PAS-like_dom_sf"/>
</dbReference>
<evidence type="ECO:0000259" key="1">
    <source>
        <dbReference type="PROSITE" id="PS50112"/>
    </source>
</evidence>
<protein>
    <recommendedName>
        <fullName evidence="1">PAS domain-containing protein</fullName>
    </recommendedName>
</protein>
<comment type="caution">
    <text evidence="2">The sequence shown here is derived from an EMBL/GenBank/DDBJ whole genome shotgun (WGS) entry which is preliminary data.</text>
</comment>
<evidence type="ECO:0000313" key="3">
    <source>
        <dbReference type="Proteomes" id="UP000297597"/>
    </source>
</evidence>
<gene>
    <name evidence="2" type="ORF">Pmgp_03503</name>
</gene>
<dbReference type="EMBL" id="QFFZ01000067">
    <property type="protein sequence ID" value="TEB08958.1"/>
    <property type="molecule type" value="Genomic_DNA"/>
</dbReference>
<sequence length="85" mass="9381">MLRKKYSLLEKEMDCMNKIINLIRDGVVVSNSQGIVLSANLAVEQLTGLHINDLVGKDLKQLADAGVFINEPASFVARRQKALLT</sequence>
<dbReference type="Proteomes" id="UP000297597">
    <property type="component" value="Unassembled WGS sequence"/>
</dbReference>
<dbReference type="InterPro" id="IPR013767">
    <property type="entry name" value="PAS_fold"/>
</dbReference>